<evidence type="ECO:0000313" key="1">
    <source>
        <dbReference type="EMBL" id="PNR31436.1"/>
    </source>
</evidence>
<dbReference type="AlphaFoldDB" id="A0A2K1IQ77"/>
<dbReference type="InParanoid" id="A0A2K1IQ77"/>
<dbReference type="Proteomes" id="UP000006727">
    <property type="component" value="Chromosome 21"/>
</dbReference>
<accession>A0A2K1IQ77</accession>
<dbReference type="Gramene" id="Pp3c21_430V3.1">
    <property type="protein sequence ID" value="Pp3c21_430V3.1"/>
    <property type="gene ID" value="Pp3c21_430"/>
</dbReference>
<reference evidence="1 3" key="2">
    <citation type="journal article" date="2018" name="Plant J.">
        <title>The Physcomitrella patens chromosome-scale assembly reveals moss genome structure and evolution.</title>
        <authorList>
            <person name="Lang D."/>
            <person name="Ullrich K.K."/>
            <person name="Murat F."/>
            <person name="Fuchs J."/>
            <person name="Jenkins J."/>
            <person name="Haas F.B."/>
            <person name="Piednoel M."/>
            <person name="Gundlach H."/>
            <person name="Van Bel M."/>
            <person name="Meyberg R."/>
            <person name="Vives C."/>
            <person name="Morata J."/>
            <person name="Symeonidi A."/>
            <person name="Hiss M."/>
            <person name="Muchero W."/>
            <person name="Kamisugi Y."/>
            <person name="Saleh O."/>
            <person name="Blanc G."/>
            <person name="Decker E.L."/>
            <person name="van Gessel N."/>
            <person name="Grimwood J."/>
            <person name="Hayes R.D."/>
            <person name="Graham S.W."/>
            <person name="Gunter L.E."/>
            <person name="McDaniel S.F."/>
            <person name="Hoernstein S.N.W."/>
            <person name="Larsson A."/>
            <person name="Li F.W."/>
            <person name="Perroud P.F."/>
            <person name="Phillips J."/>
            <person name="Ranjan P."/>
            <person name="Rokshar D.S."/>
            <person name="Rothfels C.J."/>
            <person name="Schneider L."/>
            <person name="Shu S."/>
            <person name="Stevenson D.W."/>
            <person name="Thummler F."/>
            <person name="Tillich M."/>
            <person name="Villarreal Aguilar J.C."/>
            <person name="Widiez T."/>
            <person name="Wong G.K."/>
            <person name="Wymore A."/>
            <person name="Zhang Y."/>
            <person name="Zimmer A.D."/>
            <person name="Quatrano R.S."/>
            <person name="Mayer K.F.X."/>
            <person name="Goodstein D."/>
            <person name="Casacuberta J.M."/>
            <person name="Vandepoele K."/>
            <person name="Reski R."/>
            <person name="Cuming A.C."/>
            <person name="Tuskan G.A."/>
            <person name="Maumus F."/>
            <person name="Salse J."/>
            <person name="Schmutz J."/>
            <person name="Rensing S.A."/>
        </authorList>
    </citation>
    <scope>NUCLEOTIDE SEQUENCE [LARGE SCALE GENOMIC DNA]</scope>
    <source>
        <strain evidence="2 3">cv. Gransden 2004</strain>
    </source>
</reference>
<dbReference type="EMBL" id="ABEU02000021">
    <property type="protein sequence ID" value="PNR31436.1"/>
    <property type="molecule type" value="Genomic_DNA"/>
</dbReference>
<reference evidence="1 3" key="1">
    <citation type="journal article" date="2008" name="Science">
        <title>The Physcomitrella genome reveals evolutionary insights into the conquest of land by plants.</title>
        <authorList>
            <person name="Rensing S."/>
            <person name="Lang D."/>
            <person name="Zimmer A."/>
            <person name="Terry A."/>
            <person name="Salamov A."/>
            <person name="Shapiro H."/>
            <person name="Nishiyama T."/>
            <person name="Perroud P.-F."/>
            <person name="Lindquist E."/>
            <person name="Kamisugi Y."/>
            <person name="Tanahashi T."/>
            <person name="Sakakibara K."/>
            <person name="Fujita T."/>
            <person name="Oishi K."/>
            <person name="Shin-I T."/>
            <person name="Kuroki Y."/>
            <person name="Toyoda A."/>
            <person name="Suzuki Y."/>
            <person name="Hashimoto A."/>
            <person name="Yamaguchi K."/>
            <person name="Sugano A."/>
            <person name="Kohara Y."/>
            <person name="Fujiyama A."/>
            <person name="Anterola A."/>
            <person name="Aoki S."/>
            <person name="Ashton N."/>
            <person name="Barbazuk W.B."/>
            <person name="Barker E."/>
            <person name="Bennetzen J."/>
            <person name="Bezanilla M."/>
            <person name="Blankenship R."/>
            <person name="Cho S.H."/>
            <person name="Dutcher S."/>
            <person name="Estelle M."/>
            <person name="Fawcett J.A."/>
            <person name="Gundlach H."/>
            <person name="Hanada K."/>
            <person name="Heyl A."/>
            <person name="Hicks K.A."/>
            <person name="Hugh J."/>
            <person name="Lohr M."/>
            <person name="Mayer K."/>
            <person name="Melkozernov A."/>
            <person name="Murata T."/>
            <person name="Nelson D."/>
            <person name="Pils B."/>
            <person name="Prigge M."/>
            <person name="Reiss B."/>
            <person name="Renner T."/>
            <person name="Rombauts S."/>
            <person name="Rushton P."/>
            <person name="Sanderfoot A."/>
            <person name="Schween G."/>
            <person name="Shiu S.-H."/>
            <person name="Stueber K."/>
            <person name="Theodoulou F.L."/>
            <person name="Tu H."/>
            <person name="Van de Peer Y."/>
            <person name="Verrier P.J."/>
            <person name="Waters E."/>
            <person name="Wood A."/>
            <person name="Yang L."/>
            <person name="Cove D."/>
            <person name="Cuming A."/>
            <person name="Hasebe M."/>
            <person name="Lucas S."/>
            <person name="Mishler D.B."/>
            <person name="Reski R."/>
            <person name="Grigoriev I."/>
            <person name="Quatrano R.S."/>
            <person name="Boore J.L."/>
        </authorList>
    </citation>
    <scope>NUCLEOTIDE SEQUENCE [LARGE SCALE GENOMIC DNA]</scope>
    <source>
        <strain evidence="2 3">cv. Gransden 2004</strain>
    </source>
</reference>
<keyword evidence="3" id="KW-1185">Reference proteome</keyword>
<sequence>MASQDFYVAMHPVPWLIPWKRRSLDPNLHAARKWIKSSAVSRMKKQQEELGPGLSILSSCLRCFCRSTESPTPTQKKASQQK</sequence>
<evidence type="ECO:0000313" key="3">
    <source>
        <dbReference type="Proteomes" id="UP000006727"/>
    </source>
</evidence>
<organism evidence="1">
    <name type="scientific">Physcomitrium patens</name>
    <name type="common">Spreading-leaved earth moss</name>
    <name type="synonym">Physcomitrella patens</name>
    <dbReference type="NCBI Taxonomy" id="3218"/>
    <lineage>
        <taxon>Eukaryota</taxon>
        <taxon>Viridiplantae</taxon>
        <taxon>Streptophyta</taxon>
        <taxon>Embryophyta</taxon>
        <taxon>Bryophyta</taxon>
        <taxon>Bryophytina</taxon>
        <taxon>Bryopsida</taxon>
        <taxon>Funariidae</taxon>
        <taxon>Funariales</taxon>
        <taxon>Funariaceae</taxon>
        <taxon>Physcomitrium</taxon>
    </lineage>
</organism>
<name>A0A2K1IQ77_PHYPA</name>
<gene>
    <name evidence="1" type="ORF">PHYPA_025557</name>
</gene>
<protein>
    <submittedName>
        <fullName evidence="1 2">Uncharacterized protein</fullName>
    </submittedName>
</protein>
<dbReference type="EnsemblPlants" id="Pp3c21_430V3.1">
    <property type="protein sequence ID" value="Pp3c21_430V3.1"/>
    <property type="gene ID" value="Pp3c21_430"/>
</dbReference>
<proteinExistence type="predicted"/>
<evidence type="ECO:0000313" key="2">
    <source>
        <dbReference type="EnsemblPlants" id="Pp3c21_430V3.1"/>
    </source>
</evidence>
<reference evidence="2" key="3">
    <citation type="submission" date="2020-12" db="UniProtKB">
        <authorList>
            <consortium name="EnsemblPlants"/>
        </authorList>
    </citation>
    <scope>IDENTIFICATION</scope>
</reference>